<dbReference type="EMBL" id="NRSH01000245">
    <property type="protein sequence ID" value="MBK1727720.1"/>
    <property type="molecule type" value="Genomic_DNA"/>
</dbReference>
<dbReference type="Pfam" id="PF12704">
    <property type="entry name" value="MacB_PCD"/>
    <property type="match status" value="1"/>
</dbReference>
<evidence type="ECO:0000256" key="2">
    <source>
        <dbReference type="ARBA" id="ARBA00022475"/>
    </source>
</evidence>
<feature type="transmembrane region" description="Helical" evidence="6">
    <location>
        <begin position="353"/>
        <end position="373"/>
    </location>
</feature>
<sequence length="430" mass="44358">LLLVEGGGLLAGFGGLFGLLLGAALAVPWAVRWMAGAAARPAGWIAGTPGRMAARGVVAGLSRSGVAATALVIAVAAVIGVSVMIDSFRAGLVDWLDATLTADVYVQAPGPSGQPPPPLDPALAERLAGVEGVTAVGTIRHLRIPAEGGEIRLRAYDRSGIGELGMPYKERGAEAWVRFQRGEAVYVTEPFAAHRDLAVGDTLTLTTPAGEQRRPIAAVVKDYTSSEGAVVVSRAFYDAYWADERVTGIAVYLADGASPAARIEALRAAAGALGEGVRMRSNAEIRQRSLAIFERTFAVTRVLRLLAAVIAAAGVFGALLALALERAREVAVLRALGLTPAQVWGLELGRTGLLGLLAGLLAVPPGLAVAAALTGVINERAFGWSLALELDPLLLGQAVALATAAALLAGLYPAWRSARISPAEALRDEA</sequence>
<comment type="caution">
    <text evidence="9">The sequence shown here is derived from an EMBL/GenBank/DDBJ whole genome shotgun (WGS) entry which is preliminary data.</text>
</comment>
<reference evidence="9 10" key="1">
    <citation type="journal article" date="2020" name="Microorganisms">
        <title>Osmotic Adaptation and Compatible Solute Biosynthesis of Phototrophic Bacteria as Revealed from Genome Analyses.</title>
        <authorList>
            <person name="Imhoff J.F."/>
            <person name="Rahn T."/>
            <person name="Kunzel S."/>
            <person name="Keller A."/>
            <person name="Neulinger S.C."/>
        </authorList>
    </citation>
    <scope>NUCLEOTIDE SEQUENCE [LARGE SCALE GENOMIC DNA]</scope>
    <source>
        <strain evidence="9 10">DSM 15116</strain>
    </source>
</reference>
<keyword evidence="2" id="KW-1003">Cell membrane</keyword>
<dbReference type="PANTHER" id="PTHR30287">
    <property type="entry name" value="MEMBRANE COMPONENT OF PREDICTED ABC SUPERFAMILY METABOLITE UPTAKE TRANSPORTER"/>
    <property type="match status" value="1"/>
</dbReference>
<evidence type="ECO:0000256" key="4">
    <source>
        <dbReference type="ARBA" id="ARBA00022989"/>
    </source>
</evidence>
<evidence type="ECO:0000259" key="7">
    <source>
        <dbReference type="Pfam" id="PF02687"/>
    </source>
</evidence>
<keyword evidence="4 6" id="KW-1133">Transmembrane helix</keyword>
<dbReference type="InterPro" id="IPR003838">
    <property type="entry name" value="ABC3_permease_C"/>
</dbReference>
<name>A0ABS1EBR6_9GAMM</name>
<feature type="transmembrane region" description="Helical" evidence="6">
    <location>
        <begin position="302"/>
        <end position="324"/>
    </location>
</feature>
<dbReference type="InterPro" id="IPR038766">
    <property type="entry name" value="Membrane_comp_ABC_pdt"/>
</dbReference>
<keyword evidence="5 6" id="KW-0472">Membrane</keyword>
<feature type="domain" description="ABC3 transporter permease C-terminal" evidence="7">
    <location>
        <begin position="305"/>
        <end position="422"/>
    </location>
</feature>
<comment type="subcellular location">
    <subcellularLocation>
        <location evidence="1">Cell membrane</location>
        <topology evidence="1">Multi-pass membrane protein</topology>
    </subcellularLocation>
</comment>
<evidence type="ECO:0000256" key="1">
    <source>
        <dbReference type="ARBA" id="ARBA00004651"/>
    </source>
</evidence>
<keyword evidence="10" id="KW-1185">Reference proteome</keyword>
<accession>A0ABS1EBR6</accession>
<dbReference type="Proteomes" id="UP000738126">
    <property type="component" value="Unassembled WGS sequence"/>
</dbReference>
<evidence type="ECO:0000256" key="5">
    <source>
        <dbReference type="ARBA" id="ARBA00023136"/>
    </source>
</evidence>
<evidence type="ECO:0000259" key="8">
    <source>
        <dbReference type="Pfam" id="PF12704"/>
    </source>
</evidence>
<evidence type="ECO:0000256" key="3">
    <source>
        <dbReference type="ARBA" id="ARBA00022692"/>
    </source>
</evidence>
<dbReference type="InterPro" id="IPR025857">
    <property type="entry name" value="MacB_PCD"/>
</dbReference>
<dbReference type="RefSeq" id="WP_200261407.1">
    <property type="nucleotide sequence ID" value="NZ_NRSH01000245.1"/>
</dbReference>
<feature type="domain" description="MacB-like periplasmic core" evidence="8">
    <location>
        <begin position="65"/>
        <end position="268"/>
    </location>
</feature>
<gene>
    <name evidence="9" type="ORF">CKO13_12015</name>
</gene>
<proteinExistence type="predicted"/>
<feature type="non-terminal residue" evidence="9">
    <location>
        <position position="1"/>
    </location>
</feature>
<dbReference type="PANTHER" id="PTHR30287:SF2">
    <property type="entry name" value="BLL1001 PROTEIN"/>
    <property type="match status" value="1"/>
</dbReference>
<dbReference type="Pfam" id="PF02687">
    <property type="entry name" value="FtsX"/>
    <property type="match status" value="1"/>
</dbReference>
<feature type="non-terminal residue" evidence="9">
    <location>
        <position position="430"/>
    </location>
</feature>
<evidence type="ECO:0000256" key="6">
    <source>
        <dbReference type="SAM" id="Phobius"/>
    </source>
</evidence>
<protein>
    <recommendedName>
        <fullName evidence="11">ABC transporter permease</fullName>
    </recommendedName>
</protein>
<evidence type="ECO:0000313" key="10">
    <source>
        <dbReference type="Proteomes" id="UP000738126"/>
    </source>
</evidence>
<organism evidence="9 10">
    <name type="scientific">Halorhodospira neutriphila</name>
    <dbReference type="NCBI Taxonomy" id="168379"/>
    <lineage>
        <taxon>Bacteria</taxon>
        <taxon>Pseudomonadati</taxon>
        <taxon>Pseudomonadota</taxon>
        <taxon>Gammaproteobacteria</taxon>
        <taxon>Chromatiales</taxon>
        <taxon>Ectothiorhodospiraceae</taxon>
        <taxon>Halorhodospira</taxon>
    </lineage>
</organism>
<feature type="transmembrane region" description="Helical" evidence="6">
    <location>
        <begin position="65"/>
        <end position="85"/>
    </location>
</feature>
<feature type="transmembrane region" description="Helical" evidence="6">
    <location>
        <begin position="6"/>
        <end position="31"/>
    </location>
</feature>
<keyword evidence="3 6" id="KW-0812">Transmembrane</keyword>
<evidence type="ECO:0008006" key="11">
    <source>
        <dbReference type="Google" id="ProtNLM"/>
    </source>
</evidence>
<evidence type="ECO:0000313" key="9">
    <source>
        <dbReference type="EMBL" id="MBK1727720.1"/>
    </source>
</evidence>
<feature type="transmembrane region" description="Helical" evidence="6">
    <location>
        <begin position="393"/>
        <end position="412"/>
    </location>
</feature>